<dbReference type="InterPro" id="IPR035461">
    <property type="entry name" value="GmhA/DiaA"/>
</dbReference>
<dbReference type="PROSITE" id="PS51464">
    <property type="entry name" value="SIS"/>
    <property type="match status" value="1"/>
</dbReference>
<evidence type="ECO:0000256" key="2">
    <source>
        <dbReference type="ARBA" id="ARBA00005628"/>
    </source>
</evidence>
<dbReference type="PANTHER" id="PTHR42891">
    <property type="entry name" value="D-GLYCERO-BETA-D-MANNO-HEPTOSE-1,7-BISPHOSPHATE 7-PHOSPHATASE"/>
    <property type="match status" value="1"/>
</dbReference>
<dbReference type="InterPro" id="IPR006543">
    <property type="entry name" value="Histidinol-phos"/>
</dbReference>
<evidence type="ECO:0000256" key="1">
    <source>
        <dbReference type="ARBA" id="ARBA00004496"/>
    </source>
</evidence>
<dbReference type="InterPro" id="IPR023214">
    <property type="entry name" value="HAD_sf"/>
</dbReference>
<dbReference type="InterPro" id="IPR006549">
    <property type="entry name" value="HAD-SF_hydro_IIIA"/>
</dbReference>
<proteinExistence type="inferred from homology"/>
<organism evidence="9 10">
    <name type="scientific">Amycolatopsis thermophila</name>
    <dbReference type="NCBI Taxonomy" id="206084"/>
    <lineage>
        <taxon>Bacteria</taxon>
        <taxon>Bacillati</taxon>
        <taxon>Actinomycetota</taxon>
        <taxon>Actinomycetes</taxon>
        <taxon>Pseudonocardiales</taxon>
        <taxon>Pseudonocardiaceae</taxon>
        <taxon>Amycolatopsis</taxon>
    </lineage>
</organism>
<name>A0ABU0ER60_9PSEU</name>
<dbReference type="CDD" id="cd07503">
    <property type="entry name" value="HAD_HisB-N"/>
    <property type="match status" value="1"/>
</dbReference>
<evidence type="ECO:0000256" key="5">
    <source>
        <dbReference type="ARBA" id="ARBA00022801"/>
    </source>
</evidence>
<evidence type="ECO:0000256" key="3">
    <source>
        <dbReference type="ARBA" id="ARBA00022490"/>
    </source>
</evidence>
<dbReference type="Gene3D" id="3.40.50.10490">
    <property type="entry name" value="Glucose-6-phosphate isomerase like protein, domain 1"/>
    <property type="match status" value="1"/>
</dbReference>
<evidence type="ECO:0000256" key="6">
    <source>
        <dbReference type="ARBA" id="ARBA00023277"/>
    </source>
</evidence>
<dbReference type="NCBIfam" id="TIGR01656">
    <property type="entry name" value="Histidinol-ppas"/>
    <property type="match status" value="1"/>
</dbReference>
<sequence length="396" mass="41948">MSQPGILLDRDGTIIVDSGYVGSVDRVEFIDGSIAAIAALNRAGIPVAVVTNQAGVARGYYGIADVEQVHKHMIAELARHGAHVDLWLFCPYHPDGIVEAFARRSADRKPGPGMALAAAEALDLDLGKSWVVGDSPSDVGLARAIGARPLHVGPPGSAVDNVDTFPDLAAAVRFILGGGELPATPRDERPVKFPAARFHRADSYGGAYVNELSRAFATVDLEQVSRAAKMLGDAHDRDAALFACGNGGSASIANHLQCDHVKGVRNSTGITARVQSLSTNVELFSAIANDLGYEHVFEYQLQSQARPGDVLIAISSSGRSPNIVRALDWAAAHGMHTIALTGFEGGPARRRAHVSIHVDSANYGVVEDAHQACMHLLAQYVRQSRMTPDAVASQTF</sequence>
<keyword evidence="3" id="KW-0963">Cytoplasm</keyword>
<evidence type="ECO:0000313" key="10">
    <source>
        <dbReference type="Proteomes" id="UP001229651"/>
    </source>
</evidence>
<keyword evidence="4" id="KW-0479">Metal-binding</keyword>
<dbReference type="CDD" id="cd05006">
    <property type="entry name" value="SIS_GmhA"/>
    <property type="match status" value="1"/>
</dbReference>
<dbReference type="NCBIfam" id="TIGR01662">
    <property type="entry name" value="HAD-SF-IIIA"/>
    <property type="match status" value="1"/>
</dbReference>
<dbReference type="InterPro" id="IPR001347">
    <property type="entry name" value="SIS_dom"/>
</dbReference>
<gene>
    <name evidence="9" type="ORF">FB470_001643</name>
</gene>
<dbReference type="InterPro" id="IPR046348">
    <property type="entry name" value="SIS_dom_sf"/>
</dbReference>
<comment type="similarity">
    <text evidence="2">Belongs to the GmhB family.</text>
</comment>
<evidence type="ECO:0000313" key="9">
    <source>
        <dbReference type="EMBL" id="MDQ0377649.1"/>
    </source>
</evidence>
<dbReference type="InterPro" id="IPR004446">
    <property type="entry name" value="Heptose_bisP_phosphatase"/>
</dbReference>
<dbReference type="SUPFAM" id="SSF56784">
    <property type="entry name" value="HAD-like"/>
    <property type="match status" value="1"/>
</dbReference>
<feature type="domain" description="SIS" evidence="8">
    <location>
        <begin position="227"/>
        <end position="388"/>
    </location>
</feature>
<dbReference type="Pfam" id="PF13242">
    <property type="entry name" value="Hydrolase_like"/>
    <property type="match status" value="1"/>
</dbReference>
<dbReference type="GO" id="GO:0034200">
    <property type="term" value="F:D-glycero-beta-D-manno-heptose 1,7-bisphosphate 7-phosphatase activity"/>
    <property type="evidence" value="ECO:0007669"/>
    <property type="project" value="UniProtKB-EC"/>
</dbReference>
<dbReference type="Gene3D" id="3.40.50.1000">
    <property type="entry name" value="HAD superfamily/HAD-like"/>
    <property type="match status" value="1"/>
</dbReference>
<dbReference type="PANTHER" id="PTHR42891:SF1">
    <property type="entry name" value="D-GLYCERO-BETA-D-MANNO-HEPTOSE-1,7-BISPHOSPHATE 7-PHOSPHATASE"/>
    <property type="match status" value="1"/>
</dbReference>
<evidence type="ECO:0000256" key="4">
    <source>
        <dbReference type="ARBA" id="ARBA00022723"/>
    </source>
</evidence>
<evidence type="ECO:0000259" key="8">
    <source>
        <dbReference type="PROSITE" id="PS51464"/>
    </source>
</evidence>
<keyword evidence="6" id="KW-0119">Carbohydrate metabolism</keyword>
<dbReference type="GO" id="GO:0016853">
    <property type="term" value="F:isomerase activity"/>
    <property type="evidence" value="ECO:0007669"/>
    <property type="project" value="UniProtKB-KW"/>
</dbReference>
<dbReference type="RefSeq" id="WP_306990151.1">
    <property type="nucleotide sequence ID" value="NZ_JAUSUT010000001.1"/>
</dbReference>
<reference evidence="9 10" key="1">
    <citation type="submission" date="2023-07" db="EMBL/GenBank/DDBJ databases">
        <title>Sequencing the genomes of 1000 actinobacteria strains.</title>
        <authorList>
            <person name="Klenk H.-P."/>
        </authorList>
    </citation>
    <scope>NUCLEOTIDE SEQUENCE [LARGE SCALE GENOMIC DNA]</scope>
    <source>
        <strain evidence="9 10">DSM 45805</strain>
    </source>
</reference>
<keyword evidence="9" id="KW-0413">Isomerase</keyword>
<comment type="subcellular location">
    <subcellularLocation>
        <location evidence="1">Cytoplasm</location>
    </subcellularLocation>
</comment>
<dbReference type="EMBL" id="JAUSUT010000001">
    <property type="protein sequence ID" value="MDQ0377649.1"/>
    <property type="molecule type" value="Genomic_DNA"/>
</dbReference>
<protein>
    <recommendedName>
        <fullName evidence="7">D,D-heptose 1,7-bisphosphate phosphatase</fullName>
    </recommendedName>
</protein>
<dbReference type="Proteomes" id="UP001229651">
    <property type="component" value="Unassembled WGS sequence"/>
</dbReference>
<evidence type="ECO:0000256" key="7">
    <source>
        <dbReference type="ARBA" id="ARBA00031828"/>
    </source>
</evidence>
<keyword evidence="5 9" id="KW-0378">Hydrolase</keyword>
<comment type="caution">
    <text evidence="9">The sequence shown here is derived from an EMBL/GenBank/DDBJ whole genome shotgun (WGS) entry which is preliminary data.</text>
</comment>
<dbReference type="Pfam" id="PF13580">
    <property type="entry name" value="SIS_2"/>
    <property type="match status" value="1"/>
</dbReference>
<dbReference type="SUPFAM" id="SSF53697">
    <property type="entry name" value="SIS domain"/>
    <property type="match status" value="1"/>
</dbReference>
<accession>A0ABU0ER60</accession>
<dbReference type="InterPro" id="IPR036412">
    <property type="entry name" value="HAD-like_sf"/>
</dbReference>
<keyword evidence="10" id="KW-1185">Reference proteome</keyword>